<sequence length="436" mass="48235">MKKIGGLLLSVALAASMFAGCSSSNDGSVGKTSDKPSNSNDANKQVTIKVLSSDDFAGFREKAIKEFEQENPNIHVNLEHVAYDQLHDKELASFNASDNAAYDVVDVDEIWTTEYAKAGFIIPVTDRYTDEMKKGILPASLNIVTYNGGYYGIPMFNDALFFYYNEDMLKKAGYDHPPKTWTEFTEMSNKLQQEKITQGPASAWGWSANEGLVCYYTQFLGSFGGKYLDNNGAPVLNNEKGIQALQYMSDAIKQGIVDKASISMNDRQILDAFKNGKTAFVSGWSFYWGEINADDSKVKGQAKVGLVPVADGAEPNTVTGSMFLGITPQSKQPDAAWKFIEFLASKKIQKEQSLDAGALPIWKDLYDDQELNKNHGAFKEMGAQLEHAMSRPQIDNYNEFSKDLQIRIQQVLTGQADAKSALNESADVLKKLEQNK</sequence>
<accession>A0ABU5ZM53</accession>
<evidence type="ECO:0000313" key="7">
    <source>
        <dbReference type="Proteomes" id="UP001310386"/>
    </source>
</evidence>
<gene>
    <name evidence="6" type="ORF">VF724_18170</name>
</gene>
<reference evidence="6" key="1">
    <citation type="submission" date="2023-12" db="EMBL/GenBank/DDBJ databases">
        <title>Fervidustalea candida gen. nov., sp. nov., a novel member of the family Paenibacillaceae isolated from a geothermal area.</title>
        <authorList>
            <person name="Li W.-J."/>
            <person name="Jiao J.-Y."/>
            <person name="Chen Y."/>
        </authorList>
    </citation>
    <scope>NUCLEOTIDE SEQUENCE</scope>
    <source>
        <strain evidence="6">SYSU GA230002</strain>
    </source>
</reference>
<dbReference type="Pfam" id="PF01547">
    <property type="entry name" value="SBP_bac_1"/>
    <property type="match status" value="1"/>
</dbReference>
<dbReference type="SUPFAM" id="SSF53850">
    <property type="entry name" value="Periplasmic binding protein-like II"/>
    <property type="match status" value="1"/>
</dbReference>
<evidence type="ECO:0000256" key="2">
    <source>
        <dbReference type="ARBA" id="ARBA00022448"/>
    </source>
</evidence>
<dbReference type="PANTHER" id="PTHR43649">
    <property type="entry name" value="ARABINOSE-BINDING PROTEIN-RELATED"/>
    <property type="match status" value="1"/>
</dbReference>
<dbReference type="Proteomes" id="UP001310386">
    <property type="component" value="Unassembled WGS sequence"/>
</dbReference>
<dbReference type="InterPro" id="IPR006059">
    <property type="entry name" value="SBP"/>
</dbReference>
<comment type="similarity">
    <text evidence="1">Belongs to the bacterial solute-binding protein 1 family.</text>
</comment>
<evidence type="ECO:0000256" key="5">
    <source>
        <dbReference type="SAM" id="SignalP"/>
    </source>
</evidence>
<evidence type="ECO:0000256" key="1">
    <source>
        <dbReference type="ARBA" id="ARBA00008520"/>
    </source>
</evidence>
<protein>
    <submittedName>
        <fullName evidence="6">Extracellular solute-binding protein</fullName>
    </submittedName>
</protein>
<feature type="region of interest" description="Disordered" evidence="4">
    <location>
        <begin position="22"/>
        <end position="44"/>
    </location>
</feature>
<feature type="chain" id="PRO_5047220283" evidence="5">
    <location>
        <begin position="20"/>
        <end position="436"/>
    </location>
</feature>
<comment type="caution">
    <text evidence="6">The sequence shown here is derived from an EMBL/GenBank/DDBJ whole genome shotgun (WGS) entry which is preliminary data.</text>
</comment>
<dbReference type="InterPro" id="IPR050490">
    <property type="entry name" value="Bact_solute-bd_prot1"/>
</dbReference>
<dbReference type="Gene3D" id="3.40.190.10">
    <property type="entry name" value="Periplasmic binding protein-like II"/>
    <property type="match status" value="2"/>
</dbReference>
<dbReference type="EMBL" id="JAYJLD010000040">
    <property type="protein sequence ID" value="MEB3103565.1"/>
    <property type="molecule type" value="Genomic_DNA"/>
</dbReference>
<keyword evidence="2" id="KW-0813">Transport</keyword>
<keyword evidence="7" id="KW-1185">Reference proteome</keyword>
<evidence type="ECO:0000256" key="4">
    <source>
        <dbReference type="SAM" id="MobiDB-lite"/>
    </source>
</evidence>
<organism evidence="6 7">
    <name type="scientific">Ferviditalea candida</name>
    <dbReference type="NCBI Taxonomy" id="3108399"/>
    <lineage>
        <taxon>Bacteria</taxon>
        <taxon>Bacillati</taxon>
        <taxon>Bacillota</taxon>
        <taxon>Bacilli</taxon>
        <taxon>Bacillales</taxon>
        <taxon>Paenibacillaceae</taxon>
        <taxon>Ferviditalea</taxon>
    </lineage>
</organism>
<feature type="signal peptide" evidence="5">
    <location>
        <begin position="1"/>
        <end position="19"/>
    </location>
</feature>
<keyword evidence="3 5" id="KW-0732">Signal</keyword>
<dbReference type="RefSeq" id="WP_371755694.1">
    <property type="nucleotide sequence ID" value="NZ_JAYJLD010000040.1"/>
</dbReference>
<proteinExistence type="inferred from homology"/>
<evidence type="ECO:0000313" key="6">
    <source>
        <dbReference type="EMBL" id="MEB3103565.1"/>
    </source>
</evidence>
<dbReference type="PANTHER" id="PTHR43649:SF34">
    <property type="entry name" value="ABC TRANSPORTER PERIPLASMIC-BINDING PROTEIN YCJN-RELATED"/>
    <property type="match status" value="1"/>
</dbReference>
<evidence type="ECO:0000256" key="3">
    <source>
        <dbReference type="ARBA" id="ARBA00022729"/>
    </source>
</evidence>
<name>A0ABU5ZM53_9BACL</name>
<dbReference type="PROSITE" id="PS51257">
    <property type="entry name" value="PROKAR_LIPOPROTEIN"/>
    <property type="match status" value="1"/>
</dbReference>